<dbReference type="AlphaFoldDB" id="A0A0M3HJ32"/>
<sequence>MAAHQPAKVVLVQPRETERVQGDKFVLPSLLLIRMSRILLAGKNTVQTKRNAYDNGAYAHRRTVIRQTVMTRKKTITAAVQSLKLGKEKGHFDVGVGFLPFVCTVKSQT</sequence>
<accession>A0A0M3HJ32</accession>
<evidence type="ECO:0000313" key="2">
    <source>
        <dbReference type="WBParaSite" id="ALUE_0000152701-mRNA-1"/>
    </source>
</evidence>
<reference evidence="2" key="1">
    <citation type="submission" date="2017-02" db="UniProtKB">
        <authorList>
            <consortium name="WormBaseParasite"/>
        </authorList>
    </citation>
    <scope>IDENTIFICATION</scope>
</reference>
<dbReference type="Proteomes" id="UP000036681">
    <property type="component" value="Unplaced"/>
</dbReference>
<proteinExistence type="predicted"/>
<evidence type="ECO:0000313" key="1">
    <source>
        <dbReference type="Proteomes" id="UP000036681"/>
    </source>
</evidence>
<dbReference type="WBParaSite" id="ALUE_0000152701-mRNA-1">
    <property type="protein sequence ID" value="ALUE_0000152701-mRNA-1"/>
    <property type="gene ID" value="ALUE_0000152701"/>
</dbReference>
<keyword evidence="1" id="KW-1185">Reference proteome</keyword>
<protein>
    <submittedName>
        <fullName evidence="2">Transposase</fullName>
    </submittedName>
</protein>
<name>A0A0M3HJ32_ASCLU</name>
<organism evidence="1 2">
    <name type="scientific">Ascaris lumbricoides</name>
    <name type="common">Giant roundworm</name>
    <dbReference type="NCBI Taxonomy" id="6252"/>
    <lineage>
        <taxon>Eukaryota</taxon>
        <taxon>Metazoa</taxon>
        <taxon>Ecdysozoa</taxon>
        <taxon>Nematoda</taxon>
        <taxon>Chromadorea</taxon>
        <taxon>Rhabditida</taxon>
        <taxon>Spirurina</taxon>
        <taxon>Ascaridomorpha</taxon>
        <taxon>Ascaridoidea</taxon>
        <taxon>Ascarididae</taxon>
        <taxon>Ascaris</taxon>
    </lineage>
</organism>